<dbReference type="InterPro" id="IPR013036">
    <property type="entry name" value="DUF1587"/>
</dbReference>
<feature type="domain" description="DUF1588" evidence="3">
    <location>
        <begin position="624"/>
        <end position="721"/>
    </location>
</feature>
<feature type="domain" description="DUF1585" evidence="1">
    <location>
        <begin position="736"/>
        <end position="809"/>
    </location>
</feature>
<evidence type="ECO:0000313" key="6">
    <source>
        <dbReference type="EMBL" id="ACE85844.1"/>
    </source>
</evidence>
<dbReference type="HOGENOM" id="CLU_007458_0_0_6"/>
<dbReference type="Proteomes" id="UP000001036">
    <property type="component" value="Chromosome"/>
</dbReference>
<keyword evidence="7" id="KW-1185">Reference proteome</keyword>
<feature type="domain" description="DUF1592" evidence="4">
    <location>
        <begin position="478"/>
        <end position="605"/>
    </location>
</feature>
<dbReference type="InterPro" id="IPR013042">
    <property type="entry name" value="DUF1592"/>
</dbReference>
<dbReference type="InterPro" id="IPR013039">
    <property type="entry name" value="DUF1588"/>
</dbReference>
<feature type="domain" description="DUF1595" evidence="5">
    <location>
        <begin position="404"/>
        <end position="464"/>
    </location>
</feature>
<feature type="domain" description="DUF1587" evidence="2">
    <location>
        <begin position="144"/>
        <end position="207"/>
    </location>
</feature>
<dbReference type="InterPro" id="IPR011478">
    <property type="entry name" value="DUF1585"/>
</dbReference>
<dbReference type="Pfam" id="PF07637">
    <property type="entry name" value="PSD5"/>
    <property type="match status" value="1"/>
</dbReference>
<dbReference type="eggNOG" id="COG0551">
    <property type="taxonomic scope" value="Bacteria"/>
</dbReference>
<dbReference type="STRING" id="498211.CJA_1054"/>
<evidence type="ECO:0000259" key="1">
    <source>
        <dbReference type="Pfam" id="PF07624"/>
    </source>
</evidence>
<evidence type="ECO:0000313" key="7">
    <source>
        <dbReference type="Proteomes" id="UP000001036"/>
    </source>
</evidence>
<sequence length="825" mass="91782">MQIPPCVMRWLKPSPGCFLLRCQPLATLALILVLGVPGTRVLANPPGSLEEAEAFLEKHCARCHNDERMAGNWTLSDVSMDDVARGVNLNDWEAVLRVTQRGEMPPASRPKPGHEELAGFLDWLQGSLDSYAQANPNPGRATLRRLNRSEYSNAVRDLLKVDLDLRESLPADDSGYGFDNIADVLSVSPVLMDRYMAVAGKVSRLAVGLGSSQPYTTTYSLPKDGSILNQGVPAYDERVSSDLPLDSRGGGVFRYYAPHDGEYEISGYLNANTNNEVDRLEENRVSLRVPLSAGMHRVGISFRKNLVLDERVQVLRNTTEEVPLPTEAPVDLTLDFVVDGARVGSTQVPSYYMSPRYAQHNFPRDLLEINVAGPYTVTGPGNTPSRTAIFHCKPLFWPLDENYCAKKIIGKLAHQAYRRPLSNSDTERLMKVYRQAQAAEGYEAGIAAAIQAILVSPSFLFFYEQDPVDAAPGVVHAISDTEYAARMALFLWSSLPDEELLTLAEKGRLREPGVLRQQLVRMLVDDRALALEQNFAGQWLYLRNLEFHRADVKEFPEFDVPLRQAMKRESELFFSHILRSNASILDFIKSDYTFLNERLAQHYGIAGVQGPELRLVQLAPDSMRGGLLGQASILTVTSYANHTSVVRRGQWVLANLMAAPPPAAPPDVPALKTETASGKALNAREQLEAHSKDPACHSCHVRMDPIGLSLEKYDAIGRLREWDAGRPIDVTTAMPDGRQFEGLYGLQEVLMESRQQFAGAFTERLMTYALGRGLEATDQPQVRRIIRAAEANHYPMHEIIWGILTSEPFNDRMVPHDEKTTAALH</sequence>
<gene>
    <name evidence="6" type="ordered locus">CJA_1054</name>
</gene>
<name>B3PB82_CELJU</name>
<reference evidence="6 7" key="1">
    <citation type="journal article" date="2008" name="J. Bacteriol.">
        <title>Insights into plant cell wall degradation from the genome sequence of the soil bacterium Cellvibrio japonicus.</title>
        <authorList>
            <person name="Deboy R.T."/>
            <person name="Mongodin E.F."/>
            <person name="Fouts D.E."/>
            <person name="Tailford L.E."/>
            <person name="Khouri H."/>
            <person name="Emerson J.B."/>
            <person name="Mohamoud Y."/>
            <person name="Watkins K."/>
            <person name="Henrissat B."/>
            <person name="Gilbert H.J."/>
            <person name="Nelson K.E."/>
        </authorList>
    </citation>
    <scope>NUCLEOTIDE SEQUENCE [LARGE SCALE GENOMIC DNA]</scope>
    <source>
        <strain evidence="6 7">Ueda107</strain>
    </source>
</reference>
<dbReference type="Pfam" id="PF07624">
    <property type="entry name" value="PSD2"/>
    <property type="match status" value="1"/>
</dbReference>
<dbReference type="RefSeq" id="WP_012486702.1">
    <property type="nucleotide sequence ID" value="NC_010995.1"/>
</dbReference>
<dbReference type="Pfam" id="PF07631">
    <property type="entry name" value="PSD4"/>
    <property type="match status" value="1"/>
</dbReference>
<organism evidence="6 7">
    <name type="scientific">Cellvibrio japonicus (strain Ueda107)</name>
    <name type="common">Pseudomonas fluorescens subsp. cellulosa</name>
    <dbReference type="NCBI Taxonomy" id="498211"/>
    <lineage>
        <taxon>Bacteria</taxon>
        <taxon>Pseudomonadati</taxon>
        <taxon>Pseudomonadota</taxon>
        <taxon>Gammaproteobacteria</taxon>
        <taxon>Cellvibrionales</taxon>
        <taxon>Cellvibrionaceae</taxon>
        <taxon>Cellvibrio</taxon>
    </lineage>
</organism>
<evidence type="ECO:0000259" key="3">
    <source>
        <dbReference type="Pfam" id="PF07627"/>
    </source>
</evidence>
<dbReference type="EMBL" id="CP000934">
    <property type="protein sequence ID" value="ACE85844.1"/>
    <property type="molecule type" value="Genomic_DNA"/>
</dbReference>
<dbReference type="KEGG" id="cja:CJA_1054"/>
<evidence type="ECO:0000259" key="2">
    <source>
        <dbReference type="Pfam" id="PF07626"/>
    </source>
</evidence>
<dbReference type="Pfam" id="PF07626">
    <property type="entry name" value="PSD3"/>
    <property type="match status" value="1"/>
</dbReference>
<dbReference type="Pfam" id="PF07627">
    <property type="entry name" value="PSCyt3"/>
    <property type="match status" value="1"/>
</dbReference>
<protein>
    <submittedName>
        <fullName evidence="6">Conserved domain protein</fullName>
    </submittedName>
</protein>
<evidence type="ECO:0000259" key="5">
    <source>
        <dbReference type="Pfam" id="PF07637"/>
    </source>
</evidence>
<accession>B3PB82</accession>
<dbReference type="InterPro" id="IPR013043">
    <property type="entry name" value="DUF1595"/>
</dbReference>
<proteinExistence type="predicted"/>
<evidence type="ECO:0000259" key="4">
    <source>
        <dbReference type="Pfam" id="PF07631"/>
    </source>
</evidence>
<dbReference type="AlphaFoldDB" id="B3PB82"/>